<dbReference type="OrthoDB" id="583109at2"/>
<evidence type="ECO:0000313" key="12">
    <source>
        <dbReference type="EMBL" id="TVY06787.1"/>
    </source>
</evidence>
<evidence type="ECO:0000256" key="7">
    <source>
        <dbReference type="ARBA" id="ARBA00047899"/>
    </source>
</evidence>
<dbReference type="GO" id="GO:0005524">
    <property type="term" value="F:ATP binding"/>
    <property type="evidence" value="ECO:0007669"/>
    <property type="project" value="UniProtKB-UniRule"/>
</dbReference>
<dbReference type="Pfam" id="PF00069">
    <property type="entry name" value="Pkinase"/>
    <property type="match status" value="1"/>
</dbReference>
<evidence type="ECO:0000313" key="13">
    <source>
        <dbReference type="Proteomes" id="UP000317036"/>
    </source>
</evidence>
<evidence type="ECO:0000256" key="9">
    <source>
        <dbReference type="PROSITE-ProRule" id="PRU10141"/>
    </source>
</evidence>
<reference evidence="12 13" key="1">
    <citation type="submission" date="2019-07" db="EMBL/GenBank/DDBJ databases">
        <authorList>
            <person name="Kim J."/>
        </authorList>
    </citation>
    <scope>NUCLEOTIDE SEQUENCE [LARGE SCALE GENOMIC DNA]</scope>
    <source>
        <strain evidence="12 13">JC52</strain>
    </source>
</reference>
<gene>
    <name evidence="12" type="ORF">FPZ49_27300</name>
</gene>
<proteinExistence type="predicted"/>
<feature type="binding site" evidence="9">
    <location>
        <position position="51"/>
    </location>
    <ligand>
        <name>ATP</name>
        <dbReference type="ChEBI" id="CHEBI:30616"/>
    </ligand>
</feature>
<keyword evidence="6 9" id="KW-0067">ATP-binding</keyword>
<comment type="catalytic activity">
    <reaction evidence="8">
        <text>L-seryl-[protein] + ATP = O-phospho-L-seryl-[protein] + ADP + H(+)</text>
        <dbReference type="Rhea" id="RHEA:17989"/>
        <dbReference type="Rhea" id="RHEA-COMP:9863"/>
        <dbReference type="Rhea" id="RHEA-COMP:11604"/>
        <dbReference type="ChEBI" id="CHEBI:15378"/>
        <dbReference type="ChEBI" id="CHEBI:29999"/>
        <dbReference type="ChEBI" id="CHEBI:30616"/>
        <dbReference type="ChEBI" id="CHEBI:83421"/>
        <dbReference type="ChEBI" id="CHEBI:456216"/>
        <dbReference type="EC" id="2.7.11.1"/>
    </reaction>
</comment>
<evidence type="ECO:0000256" key="5">
    <source>
        <dbReference type="ARBA" id="ARBA00022777"/>
    </source>
</evidence>
<feature type="domain" description="Protein kinase" evidence="11">
    <location>
        <begin position="24"/>
        <end position="269"/>
    </location>
</feature>
<dbReference type="Proteomes" id="UP000317036">
    <property type="component" value="Unassembled WGS sequence"/>
</dbReference>
<dbReference type="Gene3D" id="1.10.510.10">
    <property type="entry name" value="Transferase(Phosphotransferase) domain 1"/>
    <property type="match status" value="1"/>
</dbReference>
<dbReference type="InterPro" id="IPR011009">
    <property type="entry name" value="Kinase-like_dom_sf"/>
</dbReference>
<protein>
    <recommendedName>
        <fullName evidence="1">non-specific serine/threonine protein kinase</fullName>
        <ecNumber evidence="1">2.7.11.1</ecNumber>
    </recommendedName>
</protein>
<evidence type="ECO:0000256" key="3">
    <source>
        <dbReference type="ARBA" id="ARBA00022679"/>
    </source>
</evidence>
<dbReference type="PANTHER" id="PTHR24363">
    <property type="entry name" value="SERINE/THREONINE PROTEIN KINASE"/>
    <property type="match status" value="1"/>
</dbReference>
<comment type="catalytic activity">
    <reaction evidence="7">
        <text>L-threonyl-[protein] + ATP = O-phospho-L-threonyl-[protein] + ADP + H(+)</text>
        <dbReference type="Rhea" id="RHEA:46608"/>
        <dbReference type="Rhea" id="RHEA-COMP:11060"/>
        <dbReference type="Rhea" id="RHEA-COMP:11605"/>
        <dbReference type="ChEBI" id="CHEBI:15378"/>
        <dbReference type="ChEBI" id="CHEBI:30013"/>
        <dbReference type="ChEBI" id="CHEBI:30616"/>
        <dbReference type="ChEBI" id="CHEBI:61977"/>
        <dbReference type="ChEBI" id="CHEBI:456216"/>
        <dbReference type="EC" id="2.7.11.1"/>
    </reaction>
</comment>
<name>A0A559K3V9_9BACL</name>
<keyword evidence="4 9" id="KW-0547">Nucleotide-binding</keyword>
<dbReference type="PANTHER" id="PTHR24363:SF0">
    <property type="entry name" value="SERINE_THREONINE KINASE LIKE DOMAIN CONTAINING 1"/>
    <property type="match status" value="1"/>
</dbReference>
<evidence type="ECO:0000256" key="1">
    <source>
        <dbReference type="ARBA" id="ARBA00012513"/>
    </source>
</evidence>
<organism evidence="12 13">
    <name type="scientific">Paenibacillus cremeus</name>
    <dbReference type="NCBI Taxonomy" id="2163881"/>
    <lineage>
        <taxon>Bacteria</taxon>
        <taxon>Bacillati</taxon>
        <taxon>Bacillota</taxon>
        <taxon>Bacilli</taxon>
        <taxon>Bacillales</taxon>
        <taxon>Paenibacillaceae</taxon>
        <taxon>Paenibacillus</taxon>
    </lineage>
</organism>
<dbReference type="EC" id="2.7.11.1" evidence="1"/>
<sequence length="303" mass="33973">MTTSFESAFSAGTLICGKWNKGEYRVERLLGEGANGRVYLVRRGKQLLALKTGFDPLDHQSEVNALKALSKSGASFRQFLVDSDDVSMGGLDQPFYVMRYIRGKTLTEFLKDNGPDWIPLVGLNLLKKLGELHENGFIFGDLKAENMIVTGYGEVELIDFGGVTAQGRAVKQFTEVFDRGFWGAGSRTADHAYDLFSFAALLLSVTDRERRLQSFKSFLPQNRTVEMLLEMLRENRYLASEAPVLRKALLGQYTSTKQAAADWRARSLTRRAVRRKPVRGGWIKICFAASLLLFGATVYMVLQ</sequence>
<keyword evidence="3" id="KW-0808">Transferase</keyword>
<dbReference type="AlphaFoldDB" id="A0A559K3V9"/>
<dbReference type="InterPro" id="IPR000719">
    <property type="entry name" value="Prot_kinase_dom"/>
</dbReference>
<dbReference type="PROSITE" id="PS00107">
    <property type="entry name" value="PROTEIN_KINASE_ATP"/>
    <property type="match status" value="1"/>
</dbReference>
<evidence type="ECO:0000259" key="11">
    <source>
        <dbReference type="PROSITE" id="PS50011"/>
    </source>
</evidence>
<evidence type="ECO:0000256" key="6">
    <source>
        <dbReference type="ARBA" id="ARBA00022840"/>
    </source>
</evidence>
<evidence type="ECO:0000256" key="8">
    <source>
        <dbReference type="ARBA" id="ARBA00048679"/>
    </source>
</evidence>
<dbReference type="InterPro" id="IPR017441">
    <property type="entry name" value="Protein_kinase_ATP_BS"/>
</dbReference>
<keyword evidence="13" id="KW-1185">Reference proteome</keyword>
<keyword evidence="10" id="KW-0472">Membrane</keyword>
<keyword evidence="10" id="KW-0812">Transmembrane</keyword>
<keyword evidence="10" id="KW-1133">Transmembrane helix</keyword>
<dbReference type="SMART" id="SM00220">
    <property type="entry name" value="S_TKc"/>
    <property type="match status" value="1"/>
</dbReference>
<feature type="transmembrane region" description="Helical" evidence="10">
    <location>
        <begin position="281"/>
        <end position="302"/>
    </location>
</feature>
<evidence type="ECO:0000256" key="4">
    <source>
        <dbReference type="ARBA" id="ARBA00022741"/>
    </source>
</evidence>
<dbReference type="SUPFAM" id="SSF56112">
    <property type="entry name" value="Protein kinase-like (PK-like)"/>
    <property type="match status" value="1"/>
</dbReference>
<dbReference type="EMBL" id="VNJI01000048">
    <property type="protein sequence ID" value="TVY06787.1"/>
    <property type="molecule type" value="Genomic_DNA"/>
</dbReference>
<evidence type="ECO:0000256" key="10">
    <source>
        <dbReference type="SAM" id="Phobius"/>
    </source>
</evidence>
<keyword evidence="2 12" id="KW-0723">Serine/threonine-protein kinase</keyword>
<dbReference type="PROSITE" id="PS50011">
    <property type="entry name" value="PROTEIN_KINASE_DOM"/>
    <property type="match status" value="1"/>
</dbReference>
<evidence type="ECO:0000256" key="2">
    <source>
        <dbReference type="ARBA" id="ARBA00022527"/>
    </source>
</evidence>
<dbReference type="RefSeq" id="WP_144853116.1">
    <property type="nucleotide sequence ID" value="NZ_VNJI01000048.1"/>
</dbReference>
<dbReference type="GO" id="GO:0004674">
    <property type="term" value="F:protein serine/threonine kinase activity"/>
    <property type="evidence" value="ECO:0007669"/>
    <property type="project" value="UniProtKB-KW"/>
</dbReference>
<comment type="caution">
    <text evidence="12">The sequence shown here is derived from an EMBL/GenBank/DDBJ whole genome shotgun (WGS) entry which is preliminary data.</text>
</comment>
<accession>A0A559K3V9</accession>
<keyword evidence="5 12" id="KW-0418">Kinase</keyword>